<reference evidence="2 3" key="1">
    <citation type="submission" date="2017-08" db="EMBL/GenBank/DDBJ databases">
        <title>Infants hospitalized years apart are colonized by the same room-sourced microbial strains.</title>
        <authorList>
            <person name="Brooks B."/>
            <person name="Olm M.R."/>
            <person name="Firek B.A."/>
            <person name="Baker R."/>
            <person name="Thomas B.C."/>
            <person name="Morowitz M.J."/>
            <person name="Banfield J.F."/>
        </authorList>
    </citation>
    <scope>NUCLEOTIDE SEQUENCE [LARGE SCALE GENOMIC DNA]</scope>
    <source>
        <strain evidence="2">S2_005_002_R2_34</strain>
    </source>
</reference>
<dbReference type="Proteomes" id="UP000249185">
    <property type="component" value="Unassembled WGS sequence"/>
</dbReference>
<evidence type="ECO:0000259" key="1">
    <source>
        <dbReference type="SMART" id="SM00460"/>
    </source>
</evidence>
<protein>
    <submittedName>
        <fullName evidence="2">Transglutaminase</fullName>
    </submittedName>
</protein>
<evidence type="ECO:0000313" key="3">
    <source>
        <dbReference type="Proteomes" id="UP000249185"/>
    </source>
</evidence>
<dbReference type="AlphaFoldDB" id="A0A2W5PYZ1"/>
<dbReference type="PANTHER" id="PTHR33490:SF12">
    <property type="entry name" value="BLL5557 PROTEIN"/>
    <property type="match status" value="1"/>
</dbReference>
<dbReference type="Gene3D" id="2.60.40.2250">
    <property type="match status" value="1"/>
</dbReference>
<organism evidence="2 3">
    <name type="scientific">Rhodovulum sulfidophilum</name>
    <name type="common">Rhodobacter sulfidophilus</name>
    <dbReference type="NCBI Taxonomy" id="35806"/>
    <lineage>
        <taxon>Bacteria</taxon>
        <taxon>Pseudomonadati</taxon>
        <taxon>Pseudomonadota</taxon>
        <taxon>Alphaproteobacteria</taxon>
        <taxon>Rhodobacterales</taxon>
        <taxon>Paracoccaceae</taxon>
        <taxon>Rhodovulum</taxon>
    </lineage>
</organism>
<proteinExistence type="predicted"/>
<comment type="caution">
    <text evidence="2">The sequence shown here is derived from an EMBL/GenBank/DDBJ whole genome shotgun (WGS) entry which is preliminary data.</text>
</comment>
<dbReference type="InterPro" id="IPR002931">
    <property type="entry name" value="Transglutaminase-like"/>
</dbReference>
<feature type="domain" description="Transglutaminase-like" evidence="1">
    <location>
        <begin position="159"/>
        <end position="219"/>
    </location>
</feature>
<dbReference type="EMBL" id="QFPW01000005">
    <property type="protein sequence ID" value="PZQ50147.1"/>
    <property type="molecule type" value="Genomic_DNA"/>
</dbReference>
<evidence type="ECO:0000313" key="2">
    <source>
        <dbReference type="EMBL" id="PZQ50147.1"/>
    </source>
</evidence>
<dbReference type="SUPFAM" id="SSF54001">
    <property type="entry name" value="Cysteine proteinases"/>
    <property type="match status" value="1"/>
</dbReference>
<dbReference type="SMART" id="SM00460">
    <property type="entry name" value="TGc"/>
    <property type="match status" value="1"/>
</dbReference>
<dbReference type="Pfam" id="PF01841">
    <property type="entry name" value="Transglut_core"/>
    <property type="match status" value="1"/>
</dbReference>
<name>A0A2W5PYZ1_RHOSU</name>
<gene>
    <name evidence="2" type="ORF">DI556_08755</name>
</gene>
<dbReference type="InterPro" id="IPR038765">
    <property type="entry name" value="Papain-like_cys_pep_sf"/>
</dbReference>
<accession>A0A2W5PYZ1</accession>
<dbReference type="Gene3D" id="3.10.620.30">
    <property type="match status" value="1"/>
</dbReference>
<sequence length="263" mass="29064">MLLTIEAELDYAIEEPSTVSLRLEVADLPDQTVLESALTLPDPSEPVQQAGTDGVGRRAWVEVGGGALKCRYQARVRVERPASDLRAARWVPFAELPPEAAKYLVGSRYCQSDLFEPFVASEFGRYHGGEKIAAMRDWIETSFDYVRGSSDETTTVVDTFVRRQGVCRDYAHVMVTLARAARFPARAVSVYAPDVTPQDFHAVAEIYVGDEWRLVDATGMAAPDTIARIAVGYDAADIDFMTTYGPPGLEPELRAQRVKVSRE</sequence>
<dbReference type="PANTHER" id="PTHR33490">
    <property type="entry name" value="BLR5614 PROTEIN-RELATED"/>
    <property type="match status" value="1"/>
</dbReference>